<sequence>MEPMDREKQEVHEKVSETSREIANSISCYIRNLEIKEERVHSRSGSGIIVKNALGKVLVSRSILHVDVGTIFAAEALACSWAIQTSLEIGLTEALAHLLANESLRSGESFYLEDVVPSYARRTMEVEW</sequence>
<gene>
    <name evidence="1" type="ORF">Gorai_004343</name>
</gene>
<evidence type="ECO:0000313" key="1">
    <source>
        <dbReference type="EMBL" id="MBA0601157.1"/>
    </source>
</evidence>
<dbReference type="AlphaFoldDB" id="A0A7J8QHY2"/>
<name>A0A7J8QHY2_GOSRA</name>
<dbReference type="Proteomes" id="UP000593578">
    <property type="component" value="Unassembled WGS sequence"/>
</dbReference>
<proteinExistence type="predicted"/>
<reference evidence="1 2" key="1">
    <citation type="journal article" date="2019" name="Genome Biol. Evol.">
        <title>Insights into the evolution of the New World diploid cottons (Gossypium, subgenus Houzingenia) based on genome sequencing.</title>
        <authorList>
            <person name="Grover C.E."/>
            <person name="Arick M.A. 2nd"/>
            <person name="Thrash A."/>
            <person name="Conover J.L."/>
            <person name="Sanders W.S."/>
            <person name="Peterson D.G."/>
            <person name="Frelichowski J.E."/>
            <person name="Scheffler J.A."/>
            <person name="Scheffler B.E."/>
            <person name="Wendel J.F."/>
        </authorList>
    </citation>
    <scope>NUCLEOTIDE SEQUENCE [LARGE SCALE GENOMIC DNA]</scope>
    <source>
        <strain evidence="1">8</strain>
        <tissue evidence="1">Leaf</tissue>
    </source>
</reference>
<evidence type="ECO:0008006" key="3">
    <source>
        <dbReference type="Google" id="ProtNLM"/>
    </source>
</evidence>
<evidence type="ECO:0000313" key="2">
    <source>
        <dbReference type="Proteomes" id="UP000593578"/>
    </source>
</evidence>
<comment type="caution">
    <text evidence="1">The sequence shown here is derived from an EMBL/GenBank/DDBJ whole genome shotgun (WGS) entry which is preliminary data.</text>
</comment>
<feature type="non-terminal residue" evidence="1">
    <location>
        <position position="1"/>
    </location>
</feature>
<dbReference type="EMBL" id="JABEZZ010000012">
    <property type="protein sequence ID" value="MBA0601157.1"/>
    <property type="molecule type" value="Genomic_DNA"/>
</dbReference>
<accession>A0A7J8QHY2</accession>
<protein>
    <recommendedName>
        <fullName evidence="3">RNase H type-1 domain-containing protein</fullName>
    </recommendedName>
</protein>
<organism evidence="1 2">
    <name type="scientific">Gossypium raimondii</name>
    <name type="common">Peruvian cotton</name>
    <name type="synonym">Gossypium klotzschianum subsp. raimondii</name>
    <dbReference type="NCBI Taxonomy" id="29730"/>
    <lineage>
        <taxon>Eukaryota</taxon>
        <taxon>Viridiplantae</taxon>
        <taxon>Streptophyta</taxon>
        <taxon>Embryophyta</taxon>
        <taxon>Tracheophyta</taxon>
        <taxon>Spermatophyta</taxon>
        <taxon>Magnoliopsida</taxon>
        <taxon>eudicotyledons</taxon>
        <taxon>Gunneridae</taxon>
        <taxon>Pentapetalae</taxon>
        <taxon>rosids</taxon>
        <taxon>malvids</taxon>
        <taxon>Malvales</taxon>
        <taxon>Malvaceae</taxon>
        <taxon>Malvoideae</taxon>
        <taxon>Gossypium</taxon>
    </lineage>
</organism>